<name>A0ACC2BFI3_DIPCM</name>
<comment type="caution">
    <text evidence="1">The sequence shown here is derived from an EMBL/GenBank/DDBJ whole genome shotgun (WGS) entry which is preliminary data.</text>
</comment>
<evidence type="ECO:0000313" key="2">
    <source>
        <dbReference type="Proteomes" id="UP001162992"/>
    </source>
</evidence>
<reference evidence="2" key="1">
    <citation type="journal article" date="2024" name="Proc. Natl. Acad. Sci. U.S.A.">
        <title>Extraordinary preservation of gene collinearity over three hundred million years revealed in homosporous lycophytes.</title>
        <authorList>
            <person name="Li C."/>
            <person name="Wickell D."/>
            <person name="Kuo L.Y."/>
            <person name="Chen X."/>
            <person name="Nie B."/>
            <person name="Liao X."/>
            <person name="Peng D."/>
            <person name="Ji J."/>
            <person name="Jenkins J."/>
            <person name="Williams M."/>
            <person name="Shu S."/>
            <person name="Plott C."/>
            <person name="Barry K."/>
            <person name="Rajasekar S."/>
            <person name="Grimwood J."/>
            <person name="Han X."/>
            <person name="Sun S."/>
            <person name="Hou Z."/>
            <person name="He W."/>
            <person name="Dai G."/>
            <person name="Sun C."/>
            <person name="Schmutz J."/>
            <person name="Leebens-Mack J.H."/>
            <person name="Li F.W."/>
            <person name="Wang L."/>
        </authorList>
    </citation>
    <scope>NUCLEOTIDE SEQUENCE [LARGE SCALE GENOMIC DNA]</scope>
    <source>
        <strain evidence="2">cv. PW_Plant_1</strain>
    </source>
</reference>
<keyword evidence="2" id="KW-1185">Reference proteome</keyword>
<protein>
    <submittedName>
        <fullName evidence="1">Uncharacterized protein</fullName>
    </submittedName>
</protein>
<gene>
    <name evidence="1" type="ORF">O6H91_15G006400</name>
</gene>
<organism evidence="1 2">
    <name type="scientific">Diphasiastrum complanatum</name>
    <name type="common">Issler's clubmoss</name>
    <name type="synonym">Lycopodium complanatum</name>
    <dbReference type="NCBI Taxonomy" id="34168"/>
    <lineage>
        <taxon>Eukaryota</taxon>
        <taxon>Viridiplantae</taxon>
        <taxon>Streptophyta</taxon>
        <taxon>Embryophyta</taxon>
        <taxon>Tracheophyta</taxon>
        <taxon>Lycopodiopsida</taxon>
        <taxon>Lycopodiales</taxon>
        <taxon>Lycopodiaceae</taxon>
        <taxon>Lycopodioideae</taxon>
        <taxon>Diphasiastrum</taxon>
    </lineage>
</organism>
<sequence length="364" mass="40418">MKSGIHDWCLHDFWLSALHIRSISSFTSKHLTPILSCLPLSYSTANPVNVRKKGFKLEAGAGKRVCKKSPCAFPELLELSVIVGCGDADVDIGLLPVLHCFLKEKCQAGICTTQRGGRALLHLHFQMVCRLSAVSAKSVDRSLIRQLGWHLNSPPRAFVRCKVLTKKSRHTFQCMIGRCLKDYGKEHFLMVTHNLSEDELEFGRESYAKLGLDDLKKKVCLTPENVFERCWMYHTFYKNRMQGNSMPVCLLSMLRTGNYYPAAAWITPAAGQGMDAQRVAALWCCLLAPSSVSLEDIHKIFFNRYYDTDRYVVSATRRTNHDPVVSKTSKSPESARSATVASTSAADAPPPSSGIGTAAPNDIS</sequence>
<dbReference type="Proteomes" id="UP001162992">
    <property type="component" value="Chromosome 15"/>
</dbReference>
<dbReference type="EMBL" id="CM055106">
    <property type="protein sequence ID" value="KAJ7528514.1"/>
    <property type="molecule type" value="Genomic_DNA"/>
</dbReference>
<proteinExistence type="predicted"/>
<accession>A0ACC2BFI3</accession>
<evidence type="ECO:0000313" key="1">
    <source>
        <dbReference type="EMBL" id="KAJ7528514.1"/>
    </source>
</evidence>